<dbReference type="RefSeq" id="WP_406698962.1">
    <property type="nucleotide sequence ID" value="NZ_CP155447.1"/>
</dbReference>
<gene>
    <name evidence="3" type="ORF">V5E97_08760</name>
</gene>
<evidence type="ECO:0000256" key="2">
    <source>
        <dbReference type="SAM" id="SignalP"/>
    </source>
</evidence>
<evidence type="ECO:0000313" key="3">
    <source>
        <dbReference type="EMBL" id="XBH06110.1"/>
    </source>
</evidence>
<feature type="signal peptide" evidence="2">
    <location>
        <begin position="1"/>
        <end position="21"/>
    </location>
</feature>
<evidence type="ECO:0008006" key="4">
    <source>
        <dbReference type="Google" id="ProtNLM"/>
    </source>
</evidence>
<keyword evidence="2" id="KW-0732">Signal</keyword>
<feature type="region of interest" description="Disordered" evidence="1">
    <location>
        <begin position="109"/>
        <end position="134"/>
    </location>
</feature>
<proteinExistence type="predicted"/>
<feature type="region of interest" description="Disordered" evidence="1">
    <location>
        <begin position="55"/>
        <end position="77"/>
    </location>
</feature>
<reference evidence="3" key="1">
    <citation type="submission" date="2024-05" db="EMBL/GenBank/DDBJ databases">
        <title>Planctomycetes of the genus Singulisphaera possess chitinolytic capabilities.</title>
        <authorList>
            <person name="Ivanova A."/>
        </authorList>
    </citation>
    <scope>NUCLEOTIDE SEQUENCE</scope>
    <source>
        <strain evidence="3">Ch08T</strain>
    </source>
</reference>
<protein>
    <recommendedName>
        <fullName evidence="4">Carboxypeptidase regulatory-like domain-containing protein</fullName>
    </recommendedName>
</protein>
<sequence>MISIRCCSLLVVPLLALGSLAGCSGTSLPEMANVSGVILLDGKPLEDVEVVFVPVPSTGGQPSPEATAFSDPEGRFRPQTMIEGASHDAVVLGTHRVVLRDLKTIADSAPDPKQEYAGETTGRPRKSRFSPVFAASHTSPLPAVTIGRGPQELVLKLDSRTKTGIAAVTPASGGS</sequence>
<organism evidence="3">
    <name type="scientific">Singulisphaera sp. Ch08</name>
    <dbReference type="NCBI Taxonomy" id="3120278"/>
    <lineage>
        <taxon>Bacteria</taxon>
        <taxon>Pseudomonadati</taxon>
        <taxon>Planctomycetota</taxon>
        <taxon>Planctomycetia</taxon>
        <taxon>Isosphaerales</taxon>
        <taxon>Isosphaeraceae</taxon>
        <taxon>Singulisphaera</taxon>
    </lineage>
</organism>
<evidence type="ECO:0000256" key="1">
    <source>
        <dbReference type="SAM" id="MobiDB-lite"/>
    </source>
</evidence>
<dbReference type="PROSITE" id="PS51257">
    <property type="entry name" value="PROKAR_LIPOPROTEIN"/>
    <property type="match status" value="1"/>
</dbReference>
<dbReference type="AlphaFoldDB" id="A0AAU7CM41"/>
<dbReference type="EMBL" id="CP155447">
    <property type="protein sequence ID" value="XBH06110.1"/>
    <property type="molecule type" value="Genomic_DNA"/>
</dbReference>
<feature type="chain" id="PRO_5043929995" description="Carboxypeptidase regulatory-like domain-containing protein" evidence="2">
    <location>
        <begin position="22"/>
        <end position="175"/>
    </location>
</feature>
<name>A0AAU7CM41_9BACT</name>
<accession>A0AAU7CM41</accession>